<keyword evidence="5 6" id="KW-0687">Ribonucleoprotein</keyword>
<evidence type="ECO:0000256" key="6">
    <source>
        <dbReference type="HAMAP-Rule" id="MF_00777"/>
    </source>
</evidence>
<evidence type="ECO:0000256" key="2">
    <source>
        <dbReference type="ARBA" id="ARBA00022771"/>
    </source>
</evidence>
<sequence>MAEKAAAKAKEEPGKKLKATLYEVKGESLSRKTRSCPKCGGGIFMAAHKDRFACGKCSYTEFRKV</sequence>
<gene>
    <name evidence="6" type="primary">rps27ae</name>
    <name evidence="8" type="ORF">HA252_02380</name>
    <name evidence="9" type="ORF">J4203_04425</name>
</gene>
<reference evidence="9" key="2">
    <citation type="submission" date="2021-03" db="EMBL/GenBank/DDBJ databases">
        <authorList>
            <person name="Jaffe A."/>
        </authorList>
    </citation>
    <scope>NUCLEOTIDE SEQUENCE</scope>
    <source>
        <strain evidence="9">RIFCSPLOWO2_01_FULL_58_19</strain>
    </source>
</reference>
<evidence type="ECO:0000256" key="5">
    <source>
        <dbReference type="ARBA" id="ARBA00023274"/>
    </source>
</evidence>
<dbReference type="NCBIfam" id="NF001669">
    <property type="entry name" value="PRK00432.1"/>
    <property type="match status" value="1"/>
</dbReference>
<dbReference type="Proteomes" id="UP000564964">
    <property type="component" value="Unassembled WGS sequence"/>
</dbReference>
<evidence type="ECO:0000313" key="10">
    <source>
        <dbReference type="Proteomes" id="UP000564964"/>
    </source>
</evidence>
<feature type="binding site" evidence="6">
    <location>
        <position position="36"/>
    </location>
    <ligand>
        <name>Zn(2+)</name>
        <dbReference type="ChEBI" id="CHEBI:29105"/>
    </ligand>
</feature>
<dbReference type="InterPro" id="IPR022845">
    <property type="entry name" value="Ribosomal_eS31_arc"/>
</dbReference>
<comment type="cofactor">
    <cofactor evidence="6">
        <name>Zn(2+)</name>
        <dbReference type="ChEBI" id="CHEBI:29105"/>
    </cofactor>
    <text evidence="6">Binds 1 zinc ion per subunit.</text>
</comment>
<comment type="caution">
    <text evidence="8">The sequence shown here is derived from an EMBL/GenBank/DDBJ whole genome shotgun (WGS) entry which is preliminary data.</text>
</comment>
<evidence type="ECO:0000256" key="3">
    <source>
        <dbReference type="ARBA" id="ARBA00022833"/>
    </source>
</evidence>
<reference evidence="8" key="1">
    <citation type="journal article" date="2020" name="bioRxiv">
        <title>A rank-normalized archaeal taxonomy based on genome phylogeny resolves widespread incomplete and uneven classifications.</title>
        <authorList>
            <person name="Rinke C."/>
            <person name="Chuvochina M."/>
            <person name="Mussig A.J."/>
            <person name="Chaumeil P.-A."/>
            <person name="Waite D.W."/>
            <person name="Whitman W.B."/>
            <person name="Parks D.H."/>
            <person name="Hugenholtz P."/>
        </authorList>
    </citation>
    <scope>NUCLEOTIDE SEQUENCE</scope>
    <source>
        <strain evidence="8">UBA10219</strain>
    </source>
</reference>
<keyword evidence="4 6" id="KW-0689">Ribosomal protein</keyword>
<feature type="binding site" evidence="6">
    <location>
        <position position="54"/>
    </location>
    <ligand>
        <name>Zn(2+)</name>
        <dbReference type="ChEBI" id="CHEBI:29105"/>
    </ligand>
</feature>
<protein>
    <recommendedName>
        <fullName evidence="6">Small ribosomal subunit protein eS31</fullName>
    </recommendedName>
</protein>
<organism evidence="8 10">
    <name type="scientific">Candidatus Iainarchaeum sp</name>
    <dbReference type="NCBI Taxonomy" id="3101447"/>
    <lineage>
        <taxon>Archaea</taxon>
        <taxon>Candidatus Iainarchaeota</taxon>
        <taxon>Candidatus Iainarchaeia</taxon>
        <taxon>Candidatus Iainarchaeales</taxon>
        <taxon>Candidatus Iainarchaeaceae</taxon>
        <taxon>Candidatus Iainarchaeum</taxon>
    </lineage>
</organism>
<dbReference type="InterPro" id="IPR038582">
    <property type="entry name" value="Ribosomal_eS31_euk-type_sf"/>
</dbReference>
<dbReference type="InterPro" id="IPR011332">
    <property type="entry name" value="Ribosomal_zn-bd"/>
</dbReference>
<dbReference type="HAMAP" id="MF_00777">
    <property type="entry name" value="Ribosomal_eS31"/>
    <property type="match status" value="1"/>
</dbReference>
<evidence type="ECO:0000313" key="9">
    <source>
        <dbReference type="EMBL" id="MBS3063094.1"/>
    </source>
</evidence>
<dbReference type="GO" id="GO:0003735">
    <property type="term" value="F:structural constituent of ribosome"/>
    <property type="evidence" value="ECO:0007669"/>
    <property type="project" value="InterPro"/>
</dbReference>
<feature type="binding site" evidence="6">
    <location>
        <position position="39"/>
    </location>
    <ligand>
        <name>Zn(2+)</name>
        <dbReference type="ChEBI" id="CHEBI:29105"/>
    </ligand>
</feature>
<comment type="similarity">
    <text evidence="6">Belongs to the eukaryotic ribosomal protein eS31 family.</text>
</comment>
<dbReference type="EMBL" id="DUGH01000058">
    <property type="protein sequence ID" value="HIH16229.1"/>
    <property type="molecule type" value="Genomic_DNA"/>
</dbReference>
<reference evidence="9" key="3">
    <citation type="submission" date="2021-05" db="EMBL/GenBank/DDBJ databases">
        <title>Protein family content uncovers lineage relationships and bacterial pathway maintenance mechanisms in DPANN archaea.</title>
        <authorList>
            <person name="Castelle C.J."/>
            <person name="Meheust R."/>
            <person name="Jaffe A.L."/>
            <person name="Seitz K."/>
            <person name="Gong X."/>
            <person name="Baker B.J."/>
            <person name="Banfield J.F."/>
        </authorList>
    </citation>
    <scope>NUCLEOTIDE SEQUENCE</scope>
    <source>
        <strain evidence="9">RIFCSPLOWO2_01_FULL_58_19</strain>
    </source>
</reference>
<comment type="subunit">
    <text evidence="6">Part of the 30S ribosomal subunit.</text>
</comment>
<keyword evidence="3 6" id="KW-0862">Zinc</keyword>
<evidence type="ECO:0000259" key="7">
    <source>
        <dbReference type="SMART" id="SM01402"/>
    </source>
</evidence>
<accession>A0A7J4JHZ9</accession>
<dbReference type="Gene3D" id="6.20.50.150">
    <property type="match status" value="1"/>
</dbReference>
<evidence type="ECO:0000313" key="8">
    <source>
        <dbReference type="EMBL" id="HIH16229.1"/>
    </source>
</evidence>
<dbReference type="GO" id="GO:0005840">
    <property type="term" value="C:ribosome"/>
    <property type="evidence" value="ECO:0007669"/>
    <property type="project" value="UniProtKB-KW"/>
</dbReference>
<dbReference type="GO" id="GO:0006412">
    <property type="term" value="P:translation"/>
    <property type="evidence" value="ECO:0007669"/>
    <property type="project" value="UniProtKB-UniRule"/>
</dbReference>
<name>A0A7J4JHZ9_9ARCH</name>
<dbReference type="Proteomes" id="UP000678237">
    <property type="component" value="Unassembled WGS sequence"/>
</dbReference>
<keyword evidence="1 6" id="KW-0479">Metal-binding</keyword>
<feature type="domain" description="Small ribosomal subunit protein eS31" evidence="7">
    <location>
        <begin position="18"/>
        <end position="60"/>
    </location>
</feature>
<keyword evidence="2 6" id="KW-0863">Zinc-finger</keyword>
<dbReference type="SMART" id="SM01402">
    <property type="entry name" value="Ribosomal_S27"/>
    <property type="match status" value="1"/>
</dbReference>
<proteinExistence type="inferred from homology"/>
<feature type="binding site" evidence="6">
    <location>
        <position position="57"/>
    </location>
    <ligand>
        <name>Zn(2+)</name>
        <dbReference type="ChEBI" id="CHEBI:29105"/>
    </ligand>
</feature>
<dbReference type="SUPFAM" id="SSF57829">
    <property type="entry name" value="Zn-binding ribosomal proteins"/>
    <property type="match status" value="1"/>
</dbReference>
<comment type="caution">
    <text evidence="6">Lacks conserved residue(s) required for the propagation of feature annotation.</text>
</comment>
<dbReference type="EMBL" id="JAGVWE010000004">
    <property type="protein sequence ID" value="MBS3063094.1"/>
    <property type="molecule type" value="Genomic_DNA"/>
</dbReference>
<evidence type="ECO:0000256" key="1">
    <source>
        <dbReference type="ARBA" id="ARBA00022723"/>
    </source>
</evidence>
<dbReference type="GO" id="GO:0008270">
    <property type="term" value="F:zinc ion binding"/>
    <property type="evidence" value="ECO:0007669"/>
    <property type="project" value="UniProtKB-UniRule"/>
</dbReference>
<dbReference type="AlphaFoldDB" id="A0A7J4JHZ9"/>
<dbReference type="InterPro" id="IPR002906">
    <property type="entry name" value="Ribosomal_eS31"/>
</dbReference>
<dbReference type="Pfam" id="PF01599">
    <property type="entry name" value="Ribosomal_S27"/>
    <property type="match status" value="1"/>
</dbReference>
<dbReference type="GO" id="GO:1990904">
    <property type="term" value="C:ribonucleoprotein complex"/>
    <property type="evidence" value="ECO:0007669"/>
    <property type="project" value="UniProtKB-KW"/>
</dbReference>
<evidence type="ECO:0000256" key="4">
    <source>
        <dbReference type="ARBA" id="ARBA00022980"/>
    </source>
</evidence>